<feature type="chain" id="PRO_5012010192" description="alpha-1,2-Mannosidase" evidence="14">
    <location>
        <begin position="21"/>
        <end position="582"/>
    </location>
</feature>
<evidence type="ECO:0000256" key="10">
    <source>
        <dbReference type="PIRSR" id="PIRSR601382-1"/>
    </source>
</evidence>
<keyword evidence="6 11" id="KW-0106">Calcium</keyword>
<evidence type="ECO:0000313" key="15">
    <source>
        <dbReference type="EMBL" id="ORY99556.1"/>
    </source>
</evidence>
<evidence type="ECO:0000256" key="14">
    <source>
        <dbReference type="SAM" id="SignalP"/>
    </source>
</evidence>
<keyword evidence="7 12" id="KW-1015">Disulfide bond</keyword>
<comment type="cofactor">
    <cofactor evidence="1 11">
        <name>Ca(2+)</name>
        <dbReference type="ChEBI" id="CHEBI:29108"/>
    </cofactor>
</comment>
<feature type="binding site" evidence="11">
    <location>
        <position position="526"/>
    </location>
    <ligand>
        <name>Ca(2+)</name>
        <dbReference type="ChEBI" id="CHEBI:29108"/>
    </ligand>
</feature>
<proteinExistence type="inferred from homology"/>
<dbReference type="PRINTS" id="PR00747">
    <property type="entry name" value="GLYHDRLASE47"/>
</dbReference>
<feature type="active site" evidence="10">
    <location>
        <position position="437"/>
    </location>
</feature>
<evidence type="ECO:0000256" key="3">
    <source>
        <dbReference type="ARBA" id="ARBA00007658"/>
    </source>
</evidence>
<feature type="signal peptide" evidence="14">
    <location>
        <begin position="1"/>
        <end position="20"/>
    </location>
</feature>
<comment type="catalytic activity">
    <reaction evidence="8">
        <text>N(4)-(alpha-D-Man-(1-&gt;2)-alpha-D-Man-(1-&gt;2)-alpha-D-Man-(1-&gt;3)-[alpha-D-Man-(1-&gt;3)-[alpha-D-Man-(1-&gt;2)-alpha-D-Man-(1-&gt;6)]-alpha-D-Man-(1-&gt;6)]-beta-D-Man-(1-&gt;4)-beta-D-GlcNAc-(1-&gt;4)-beta-D-GlcNAc)-L-asparaginyl-[protein] (N-glucan mannose isomer 8A1,2,3B1,3) + 3 H2O = N(4)-(alpha-D-Man-(1-&gt;3)-[alpha-D-Man-(1-&gt;3)-[alpha-D-Man-(1-&gt;6)]-alpha-D-Man-(1-&gt;6)]-beta-D-Man-(1-&gt;4)-beta-D-GlcNAc-(1-&gt;4)-beta-D-GlcNAc)-L-asparaginyl-[protein] (N-glucan mannose isomer 5A1,2) + 3 beta-D-mannose</text>
        <dbReference type="Rhea" id="RHEA:56028"/>
        <dbReference type="Rhea" id="RHEA-COMP:14358"/>
        <dbReference type="Rhea" id="RHEA-COMP:14367"/>
        <dbReference type="ChEBI" id="CHEBI:15377"/>
        <dbReference type="ChEBI" id="CHEBI:28563"/>
        <dbReference type="ChEBI" id="CHEBI:59087"/>
        <dbReference type="ChEBI" id="CHEBI:60628"/>
        <dbReference type="EC" id="3.2.1.113"/>
    </reaction>
</comment>
<dbReference type="Proteomes" id="UP000193560">
    <property type="component" value="Unassembled WGS sequence"/>
</dbReference>
<evidence type="ECO:0000313" key="16">
    <source>
        <dbReference type="Proteomes" id="UP000193560"/>
    </source>
</evidence>
<evidence type="ECO:0000256" key="12">
    <source>
        <dbReference type="PIRSR" id="PIRSR601382-3"/>
    </source>
</evidence>
<evidence type="ECO:0000256" key="11">
    <source>
        <dbReference type="PIRSR" id="PIRSR601382-2"/>
    </source>
</evidence>
<accession>A0A1X2HK62</accession>
<evidence type="ECO:0000256" key="8">
    <source>
        <dbReference type="ARBA" id="ARBA00047669"/>
    </source>
</evidence>
<evidence type="ECO:0000256" key="6">
    <source>
        <dbReference type="ARBA" id="ARBA00022837"/>
    </source>
</evidence>
<comment type="catalytic activity">
    <reaction evidence="9">
        <text>N(4)-(alpha-D-Man-(1-&gt;2)-alpha-D-Man-(1-&gt;2)-alpha-D-Man-(1-&gt;3)-[alpha-D-Man-(1-&gt;2)-alpha-D-Man-(1-&gt;3)-[alpha-D-Man-(1-&gt;2)-alpha-D-Man-(1-&gt;6)]-alpha-D-Man-(1-&gt;6)]-beta-D-Man-(1-&gt;4)-beta-D-GlcNAc-(1-&gt;4)-beta-D-GlcNAc)-L-asparaginyl-[protein] (N-glucan mannose isomer 9A1,2,3B1,2,3) + 4 H2O = N(4)-(alpha-D-Man-(1-&gt;3)-[alpha-D-Man-(1-&gt;3)-[alpha-D-Man-(1-&gt;6)]-alpha-D-Man-(1-&gt;6)]-beta-D-Man-(1-&gt;4)-beta-D-GlcNAc-(1-&gt;4)-beta-D-GlcNAc)-L-asparaginyl-[protein] (N-glucan mannose isomer 5A1,2) + 4 beta-D-mannose</text>
        <dbReference type="Rhea" id="RHEA:56008"/>
        <dbReference type="Rhea" id="RHEA-COMP:14356"/>
        <dbReference type="Rhea" id="RHEA-COMP:14367"/>
        <dbReference type="ChEBI" id="CHEBI:15377"/>
        <dbReference type="ChEBI" id="CHEBI:28563"/>
        <dbReference type="ChEBI" id="CHEBI:59087"/>
        <dbReference type="ChEBI" id="CHEBI:139493"/>
        <dbReference type="EC" id="3.2.1.113"/>
    </reaction>
</comment>
<evidence type="ECO:0000256" key="2">
    <source>
        <dbReference type="ARBA" id="ARBA00004922"/>
    </source>
</evidence>
<comment type="pathway">
    <text evidence="2">Protein modification; protein glycosylation.</text>
</comment>
<dbReference type="SUPFAM" id="SSF48225">
    <property type="entry name" value="Seven-hairpin glycosidases"/>
    <property type="match status" value="1"/>
</dbReference>
<protein>
    <recommendedName>
        <fullName evidence="13">alpha-1,2-Mannosidase</fullName>
        <ecNumber evidence="13">3.2.1.-</ecNumber>
    </recommendedName>
</protein>
<comment type="caution">
    <text evidence="15">The sequence shown here is derived from an EMBL/GenBank/DDBJ whole genome shotgun (WGS) entry which is preliminary data.</text>
</comment>
<dbReference type="GO" id="GO:0005783">
    <property type="term" value="C:endoplasmic reticulum"/>
    <property type="evidence" value="ECO:0007669"/>
    <property type="project" value="TreeGrafter"/>
</dbReference>
<feature type="active site" description="Proton donor" evidence="10">
    <location>
        <position position="154"/>
    </location>
</feature>
<reference evidence="15 16" key="1">
    <citation type="submission" date="2016-07" db="EMBL/GenBank/DDBJ databases">
        <title>Pervasive Adenine N6-methylation of Active Genes in Fungi.</title>
        <authorList>
            <consortium name="DOE Joint Genome Institute"/>
            <person name="Mondo S.J."/>
            <person name="Dannebaum R.O."/>
            <person name="Kuo R.C."/>
            <person name="Labutti K."/>
            <person name="Haridas S."/>
            <person name="Kuo A."/>
            <person name="Salamov A."/>
            <person name="Ahrendt S.R."/>
            <person name="Lipzen A."/>
            <person name="Sullivan W."/>
            <person name="Andreopoulos W.B."/>
            <person name="Clum A."/>
            <person name="Lindquist E."/>
            <person name="Daum C."/>
            <person name="Ramamoorthy G.K."/>
            <person name="Gryganskyi A."/>
            <person name="Culley D."/>
            <person name="Magnuson J.K."/>
            <person name="James T.Y."/>
            <person name="O'Malley M.A."/>
            <person name="Stajich J.E."/>
            <person name="Spatafora J.W."/>
            <person name="Visel A."/>
            <person name="Grigoriev I.V."/>
        </authorList>
    </citation>
    <scope>NUCLEOTIDE SEQUENCE [LARGE SCALE GENOMIC DNA]</scope>
    <source>
        <strain evidence="15 16">NRRL 1336</strain>
    </source>
</reference>
<dbReference type="PANTHER" id="PTHR11742:SF55">
    <property type="entry name" value="ENDOPLASMIC RETICULUM MANNOSYL-OLIGOSACCHARIDE 1,2-ALPHA-MANNOSIDASE"/>
    <property type="match status" value="1"/>
</dbReference>
<dbReference type="Gene3D" id="1.50.10.10">
    <property type="match status" value="1"/>
</dbReference>
<comment type="similarity">
    <text evidence="3 13">Belongs to the glycosyl hydrolase 47 family.</text>
</comment>
<keyword evidence="4 11" id="KW-0479">Metal-binding</keyword>
<sequence>MISTHCSIFILLCITFSSLAEAGLATLQLQQLQQQQQQQQQQSVLNLPPIRLYDGTFHDPLPTANELTNEEKQQAVKEAFVFAWQGYKNYSWGFDENRPVTNTPVNTRNGWGATIVDSLDTLYIMGLTDEFNEARDFVAAIDWSATTDNVQVFETCIRYVGALLSAYDLSHDYMFITKTTDLVDRLLPAFTESPTGIPYQYVNFKTGKAVKSGWTDGASCLAELGTVQLEFTRLSQITGDWKYHDIGQRVYDSFKTMKTSHTGLFPHLINPDTGVGVGDYLTWGGMADSFYEYLIKQFILSKSQDTQKKDMMIDAVNGMKKFLLQTPKYHDELLYLSNLQNGVNLPVMDELACFAPSALLLSARWIDELADIEDDATRLLQGCYNAWVSTRTGLAPEVFGWISRDGNTVGNLTEHNERLAKQFGVFPFYRSYILRPETLESIFYFYQFTRDEKYQDMSWEIFNSLHTYCRAKSGFSGVSNVDTFFPKWDDRQESFLFAETFKYMYLMWDDSSMTPRFPLDQWVFNTEAHPLRIVDVSPPTTPSSDPVAHPRSLHIFAKVWSWLKKNIGYLVTALQNLWFQFI</sequence>
<dbReference type="InterPro" id="IPR012341">
    <property type="entry name" value="6hp_glycosidase-like_sf"/>
</dbReference>
<gene>
    <name evidence="15" type="ORF">BCR42DRAFT_385527</name>
</gene>
<evidence type="ECO:0000256" key="7">
    <source>
        <dbReference type="ARBA" id="ARBA00023157"/>
    </source>
</evidence>
<dbReference type="PANTHER" id="PTHR11742">
    <property type="entry name" value="MANNOSYL-OLIGOSACCHARIDE ALPHA-1,2-MANNOSIDASE-RELATED"/>
    <property type="match status" value="1"/>
</dbReference>
<dbReference type="GO" id="GO:0004571">
    <property type="term" value="F:mannosyl-oligosaccharide 1,2-alpha-mannosidase activity"/>
    <property type="evidence" value="ECO:0007669"/>
    <property type="project" value="UniProtKB-EC"/>
</dbReference>
<evidence type="ECO:0000256" key="1">
    <source>
        <dbReference type="ARBA" id="ARBA00001913"/>
    </source>
</evidence>
<dbReference type="InterPro" id="IPR001382">
    <property type="entry name" value="Glyco_hydro_47"/>
</dbReference>
<dbReference type="GO" id="GO:0005975">
    <property type="term" value="P:carbohydrate metabolic process"/>
    <property type="evidence" value="ECO:0007669"/>
    <property type="project" value="InterPro"/>
</dbReference>
<evidence type="ECO:0000256" key="4">
    <source>
        <dbReference type="ARBA" id="ARBA00022723"/>
    </source>
</evidence>
<keyword evidence="16" id="KW-1185">Reference proteome</keyword>
<dbReference type="GO" id="GO:0016020">
    <property type="term" value="C:membrane"/>
    <property type="evidence" value="ECO:0007669"/>
    <property type="project" value="InterPro"/>
</dbReference>
<evidence type="ECO:0000256" key="13">
    <source>
        <dbReference type="RuleBase" id="RU361193"/>
    </source>
</evidence>
<dbReference type="InterPro" id="IPR050749">
    <property type="entry name" value="Glycosyl_Hydrolase_47"/>
</dbReference>
<keyword evidence="13" id="KW-0326">Glycosidase</keyword>
<dbReference type="GO" id="GO:0005509">
    <property type="term" value="F:calcium ion binding"/>
    <property type="evidence" value="ECO:0007669"/>
    <property type="project" value="InterPro"/>
</dbReference>
<dbReference type="GO" id="GO:0036503">
    <property type="term" value="P:ERAD pathway"/>
    <property type="evidence" value="ECO:0007669"/>
    <property type="project" value="UniProtKB-ARBA"/>
</dbReference>
<evidence type="ECO:0000256" key="5">
    <source>
        <dbReference type="ARBA" id="ARBA00022801"/>
    </source>
</evidence>
<name>A0A1X2HK62_9FUNG</name>
<keyword evidence="5 13" id="KW-0378">Hydrolase</keyword>
<evidence type="ECO:0000256" key="9">
    <source>
        <dbReference type="ARBA" id="ARBA00048605"/>
    </source>
</evidence>
<dbReference type="OrthoDB" id="8118055at2759"/>
<dbReference type="AlphaFoldDB" id="A0A1X2HK62"/>
<dbReference type="EC" id="3.2.1.-" evidence="13"/>
<feature type="active site" description="Proton donor" evidence="10">
    <location>
        <position position="397"/>
    </location>
</feature>
<dbReference type="STRING" id="90262.A0A1X2HK62"/>
<dbReference type="EMBL" id="MCGE01000061">
    <property type="protein sequence ID" value="ORY99556.1"/>
    <property type="molecule type" value="Genomic_DNA"/>
</dbReference>
<dbReference type="Pfam" id="PF01532">
    <property type="entry name" value="Glyco_hydro_47"/>
    <property type="match status" value="1"/>
</dbReference>
<feature type="disulfide bond" evidence="12">
    <location>
        <begin position="353"/>
        <end position="383"/>
    </location>
</feature>
<dbReference type="InterPro" id="IPR036026">
    <property type="entry name" value="Seven-hairpin_glycosidases"/>
</dbReference>
<keyword evidence="14" id="KW-0732">Signal</keyword>
<organism evidence="15 16">
    <name type="scientific">Absidia repens</name>
    <dbReference type="NCBI Taxonomy" id="90262"/>
    <lineage>
        <taxon>Eukaryota</taxon>
        <taxon>Fungi</taxon>
        <taxon>Fungi incertae sedis</taxon>
        <taxon>Mucoromycota</taxon>
        <taxon>Mucoromycotina</taxon>
        <taxon>Mucoromycetes</taxon>
        <taxon>Mucorales</taxon>
        <taxon>Cunninghamellaceae</taxon>
        <taxon>Absidia</taxon>
    </lineage>
</organism>
<feature type="active site" evidence="10">
    <location>
        <position position="288"/>
    </location>
</feature>